<dbReference type="RefSeq" id="WP_183502235.1">
    <property type="nucleotide sequence ID" value="NZ_BSPG01000003.1"/>
</dbReference>
<accession>A0A7W6ADM0</accession>
<keyword evidence="5" id="KW-1185">Reference proteome</keyword>
<dbReference type="EMBL" id="BSPG01000003">
    <property type="protein sequence ID" value="GLS42904.1"/>
    <property type="molecule type" value="Genomic_DNA"/>
</dbReference>
<evidence type="ECO:0000313" key="2">
    <source>
        <dbReference type="EMBL" id="GLS42904.1"/>
    </source>
</evidence>
<gene>
    <name evidence="2" type="ORF">GCM10007884_08890</name>
    <name evidence="3" type="ORF">GGR33_000816</name>
</gene>
<protein>
    <submittedName>
        <fullName evidence="3">Uncharacterized protein</fullName>
    </submittedName>
</protein>
<dbReference type="Proteomes" id="UP000517759">
    <property type="component" value="Unassembled WGS sequence"/>
</dbReference>
<dbReference type="EMBL" id="JACIDN010000002">
    <property type="protein sequence ID" value="MBB3901330.1"/>
    <property type="molecule type" value="Genomic_DNA"/>
</dbReference>
<comment type="caution">
    <text evidence="3">The sequence shown here is derived from an EMBL/GenBank/DDBJ whole genome shotgun (WGS) entry which is preliminary data.</text>
</comment>
<evidence type="ECO:0000313" key="3">
    <source>
        <dbReference type="EMBL" id="MBB3901330.1"/>
    </source>
</evidence>
<dbReference type="Proteomes" id="UP001156881">
    <property type="component" value="Unassembled WGS sequence"/>
</dbReference>
<feature type="region of interest" description="Disordered" evidence="1">
    <location>
        <begin position="66"/>
        <end position="90"/>
    </location>
</feature>
<reference evidence="5" key="2">
    <citation type="journal article" date="2019" name="Int. J. Syst. Evol. Microbiol.">
        <title>The Global Catalogue of Microorganisms (GCM) 10K type strain sequencing project: providing services to taxonomists for standard genome sequencing and annotation.</title>
        <authorList>
            <consortium name="The Broad Institute Genomics Platform"/>
            <consortium name="The Broad Institute Genome Sequencing Center for Infectious Disease"/>
            <person name="Wu L."/>
            <person name="Ma J."/>
        </authorList>
    </citation>
    <scope>NUCLEOTIDE SEQUENCE [LARGE SCALE GENOMIC DNA]</scope>
    <source>
        <strain evidence="5">NBRC 107710</strain>
    </source>
</reference>
<evidence type="ECO:0000256" key="1">
    <source>
        <dbReference type="SAM" id="MobiDB-lite"/>
    </source>
</evidence>
<organism evidence="3 4">
    <name type="scientific">Methylobacterium brachythecii</name>
    <dbReference type="NCBI Taxonomy" id="1176177"/>
    <lineage>
        <taxon>Bacteria</taxon>
        <taxon>Pseudomonadati</taxon>
        <taxon>Pseudomonadota</taxon>
        <taxon>Alphaproteobacteria</taxon>
        <taxon>Hyphomicrobiales</taxon>
        <taxon>Methylobacteriaceae</taxon>
        <taxon>Methylobacterium</taxon>
    </lineage>
</organism>
<name>A0A7W6ADM0_9HYPH</name>
<evidence type="ECO:0000313" key="5">
    <source>
        <dbReference type="Proteomes" id="UP001156881"/>
    </source>
</evidence>
<reference evidence="3 4" key="3">
    <citation type="submission" date="2020-08" db="EMBL/GenBank/DDBJ databases">
        <title>Genomic Encyclopedia of Type Strains, Phase IV (KMG-IV): sequencing the most valuable type-strain genomes for metagenomic binning, comparative biology and taxonomic classification.</title>
        <authorList>
            <person name="Goeker M."/>
        </authorList>
    </citation>
    <scope>NUCLEOTIDE SEQUENCE [LARGE SCALE GENOMIC DNA]</scope>
    <source>
        <strain evidence="3 4">DSM 24105</strain>
    </source>
</reference>
<reference evidence="2" key="1">
    <citation type="journal article" date="2014" name="Int. J. Syst. Evol. Microbiol.">
        <title>Complete genome of a new Firmicutes species belonging to the dominant human colonic microbiota ('Ruminococcus bicirculans') reveals two chromosomes and a selective capacity to utilize plant glucans.</title>
        <authorList>
            <consortium name="NISC Comparative Sequencing Program"/>
            <person name="Wegmann U."/>
            <person name="Louis P."/>
            <person name="Goesmann A."/>
            <person name="Henrissat B."/>
            <person name="Duncan S.H."/>
            <person name="Flint H.J."/>
        </authorList>
    </citation>
    <scope>NUCLEOTIDE SEQUENCE</scope>
    <source>
        <strain evidence="2">NBRC 107710</strain>
    </source>
</reference>
<proteinExistence type="predicted"/>
<reference evidence="2" key="4">
    <citation type="submission" date="2023-01" db="EMBL/GenBank/DDBJ databases">
        <title>Draft genome sequence of Methylobacterium brachythecii strain NBRC 107710.</title>
        <authorList>
            <person name="Sun Q."/>
            <person name="Mori K."/>
        </authorList>
    </citation>
    <scope>NUCLEOTIDE SEQUENCE</scope>
    <source>
        <strain evidence="2">NBRC 107710</strain>
    </source>
</reference>
<dbReference type="AlphaFoldDB" id="A0A7W6ADM0"/>
<sequence length="107" mass="11831">MREVRLDQDRLLVELGRVFYAGREVEHGPRTERCPALVVSSVPEPEITWTNCSKLWLCGGALVPAGTTSRASPKPSPWITRRSTPAGEKAALAWSGPLTVDESRRFD</sequence>
<evidence type="ECO:0000313" key="4">
    <source>
        <dbReference type="Proteomes" id="UP000517759"/>
    </source>
</evidence>